<protein>
    <submittedName>
        <fullName evidence="1">Uncharacterized protein</fullName>
    </submittedName>
</protein>
<proteinExistence type="predicted"/>
<sequence length="39" mass="4426">MHQYATTGGNRDLMGMRQCLTMVKVRLIVVVEMALHPKP</sequence>
<dbReference type="Proteomes" id="UP000031671">
    <property type="component" value="Unassembled WGS sequence"/>
</dbReference>
<organism evidence="1 2">
    <name type="scientific">Vibrio ishigakensis</name>
    <dbReference type="NCBI Taxonomy" id="1481914"/>
    <lineage>
        <taxon>Bacteria</taxon>
        <taxon>Pseudomonadati</taxon>
        <taxon>Pseudomonadota</taxon>
        <taxon>Gammaproteobacteria</taxon>
        <taxon>Vibrionales</taxon>
        <taxon>Vibrionaceae</taxon>
        <taxon>Vibrio</taxon>
    </lineage>
</organism>
<evidence type="ECO:0000313" key="1">
    <source>
        <dbReference type="EMBL" id="GAM55710.1"/>
    </source>
</evidence>
<accession>A0A0B8NLZ7</accession>
<reference evidence="1 2" key="2">
    <citation type="submission" date="2015-01" db="EMBL/GenBank/DDBJ databases">
        <authorList>
            <consortium name="NBRP consortium"/>
            <person name="Sawabe T."/>
            <person name="Meirelles P."/>
            <person name="Feng G."/>
            <person name="Sayaka M."/>
            <person name="Hattori M."/>
            <person name="Ohkuma M."/>
        </authorList>
    </citation>
    <scope>NUCLEOTIDE SEQUENCE [LARGE SCALE GENOMIC DNA]</scope>
    <source>
        <strain evidence="2">JCM 19231</strain>
    </source>
</reference>
<reference evidence="1 2" key="1">
    <citation type="submission" date="2015-01" db="EMBL/GenBank/DDBJ databases">
        <title>Vibrio sp. C1 JCM 19231 whole genome shotgun sequence.</title>
        <authorList>
            <person name="Sawabe T."/>
            <person name="Meirelles P."/>
            <person name="Feng G."/>
            <person name="Sayaka M."/>
            <person name="Hattori M."/>
            <person name="Ohkuma M."/>
        </authorList>
    </citation>
    <scope>NUCLEOTIDE SEQUENCE [LARGE SCALE GENOMIC DNA]</scope>
    <source>
        <strain evidence="2">JCM 19231</strain>
    </source>
</reference>
<dbReference type="EMBL" id="BBRZ01000017">
    <property type="protein sequence ID" value="GAM55710.1"/>
    <property type="molecule type" value="Genomic_DNA"/>
</dbReference>
<keyword evidence="2" id="KW-1185">Reference proteome</keyword>
<gene>
    <name evidence="1" type="ORF">JCM19231_774</name>
</gene>
<dbReference type="AlphaFoldDB" id="A0A0B8NLZ7"/>
<name>A0A0B8NLZ7_9VIBR</name>
<comment type="caution">
    <text evidence="1">The sequence shown here is derived from an EMBL/GenBank/DDBJ whole genome shotgun (WGS) entry which is preliminary data.</text>
</comment>
<evidence type="ECO:0000313" key="2">
    <source>
        <dbReference type="Proteomes" id="UP000031671"/>
    </source>
</evidence>